<comment type="similarity">
    <text evidence="1">Belongs to the Gfa family.</text>
</comment>
<evidence type="ECO:0000256" key="4">
    <source>
        <dbReference type="ARBA" id="ARBA00023239"/>
    </source>
</evidence>
<keyword evidence="3" id="KW-0862">Zinc</keyword>
<protein>
    <submittedName>
        <fullName evidence="7">Mss4-like protein</fullName>
    </submittedName>
</protein>
<dbReference type="STRING" id="97359.A0A550C6K8"/>
<proteinExistence type="inferred from homology"/>
<evidence type="ECO:0000256" key="1">
    <source>
        <dbReference type="ARBA" id="ARBA00005495"/>
    </source>
</evidence>
<dbReference type="PANTHER" id="PTHR33337">
    <property type="entry name" value="GFA DOMAIN-CONTAINING PROTEIN"/>
    <property type="match status" value="1"/>
</dbReference>
<dbReference type="Pfam" id="PF04828">
    <property type="entry name" value="GFA"/>
    <property type="match status" value="1"/>
</dbReference>
<dbReference type="InterPro" id="IPR006913">
    <property type="entry name" value="CENP-V/GFA"/>
</dbReference>
<evidence type="ECO:0000256" key="5">
    <source>
        <dbReference type="SAM" id="MobiDB-lite"/>
    </source>
</evidence>
<dbReference type="GO" id="GO:0016846">
    <property type="term" value="F:carbon-sulfur lyase activity"/>
    <property type="evidence" value="ECO:0007669"/>
    <property type="project" value="InterPro"/>
</dbReference>
<feature type="region of interest" description="Disordered" evidence="5">
    <location>
        <begin position="57"/>
        <end position="104"/>
    </location>
</feature>
<accession>A0A550C6K8</accession>
<feature type="domain" description="CENP-V/GFA" evidence="6">
    <location>
        <begin position="136"/>
        <end position="256"/>
    </location>
</feature>
<dbReference type="SUPFAM" id="SSF51316">
    <property type="entry name" value="Mss4-like"/>
    <property type="match status" value="1"/>
</dbReference>
<dbReference type="Gene3D" id="3.90.1590.10">
    <property type="entry name" value="glutathione-dependent formaldehyde- activating enzyme (gfa)"/>
    <property type="match status" value="1"/>
</dbReference>
<dbReference type="Proteomes" id="UP000320762">
    <property type="component" value="Unassembled WGS sequence"/>
</dbReference>
<dbReference type="GO" id="GO:0046872">
    <property type="term" value="F:metal ion binding"/>
    <property type="evidence" value="ECO:0007669"/>
    <property type="project" value="UniProtKB-KW"/>
</dbReference>
<keyword evidence="4" id="KW-0456">Lyase</keyword>
<keyword evidence="2" id="KW-0479">Metal-binding</keyword>
<gene>
    <name evidence="7" type="ORF">BD626DRAFT_505376</name>
</gene>
<sequence>MSLVLASRRALSQCIPTRHPYQRFPPRTSPHQPRHFPPELASAAAFATASFPRPHTLAPAPLYPAPTPRRSFASSSPVSTSPANTPPANSKPDDMTGHMDPHTAGDFAEHKETIVDDDWRKQPPYGPAEGQDVVYYTATCHCSRVEYAIYAEKPMDSKFCHCSECQRLHGAPVQWAAIFHKTGIRFKPSSLDHLVFYHAPDDTQGHTLPCKVACGHCRAPLLDEGRNMIMLFPSLIRFTESVADGSTDNLAKSAKDKRKLFMPKCHIFYGSRVGDYLDGKPKYRAHQGSEEMREDEP</sequence>
<dbReference type="PROSITE" id="PS51891">
    <property type="entry name" value="CENP_V_GFA"/>
    <property type="match status" value="1"/>
</dbReference>
<dbReference type="PANTHER" id="PTHR33337:SF40">
    <property type="entry name" value="CENP-V_GFA DOMAIN-CONTAINING PROTEIN-RELATED"/>
    <property type="match status" value="1"/>
</dbReference>
<feature type="compositionally biased region" description="Low complexity" evidence="5">
    <location>
        <begin position="68"/>
        <end position="87"/>
    </location>
</feature>
<evidence type="ECO:0000256" key="2">
    <source>
        <dbReference type="ARBA" id="ARBA00022723"/>
    </source>
</evidence>
<evidence type="ECO:0000313" key="7">
    <source>
        <dbReference type="EMBL" id="TRM60437.1"/>
    </source>
</evidence>
<feature type="region of interest" description="Disordered" evidence="5">
    <location>
        <begin position="16"/>
        <end position="37"/>
    </location>
</feature>
<keyword evidence="8" id="KW-1185">Reference proteome</keyword>
<comment type="caution">
    <text evidence="7">The sequence shown here is derived from an EMBL/GenBank/DDBJ whole genome shotgun (WGS) entry which is preliminary data.</text>
</comment>
<evidence type="ECO:0000259" key="6">
    <source>
        <dbReference type="PROSITE" id="PS51891"/>
    </source>
</evidence>
<feature type="compositionally biased region" description="Basic and acidic residues" evidence="5">
    <location>
        <begin position="91"/>
        <end position="104"/>
    </location>
</feature>
<name>A0A550C6K8_9AGAR</name>
<evidence type="ECO:0000256" key="3">
    <source>
        <dbReference type="ARBA" id="ARBA00022833"/>
    </source>
</evidence>
<dbReference type="OrthoDB" id="9970124at2759"/>
<organism evidence="7 8">
    <name type="scientific">Schizophyllum amplum</name>
    <dbReference type="NCBI Taxonomy" id="97359"/>
    <lineage>
        <taxon>Eukaryota</taxon>
        <taxon>Fungi</taxon>
        <taxon>Dikarya</taxon>
        <taxon>Basidiomycota</taxon>
        <taxon>Agaricomycotina</taxon>
        <taxon>Agaricomycetes</taxon>
        <taxon>Agaricomycetidae</taxon>
        <taxon>Agaricales</taxon>
        <taxon>Schizophyllaceae</taxon>
        <taxon>Schizophyllum</taxon>
    </lineage>
</organism>
<dbReference type="EMBL" id="VDMD01000022">
    <property type="protein sequence ID" value="TRM60437.1"/>
    <property type="molecule type" value="Genomic_DNA"/>
</dbReference>
<evidence type="ECO:0000313" key="8">
    <source>
        <dbReference type="Proteomes" id="UP000320762"/>
    </source>
</evidence>
<dbReference type="InterPro" id="IPR011057">
    <property type="entry name" value="Mss4-like_sf"/>
</dbReference>
<reference evidence="7 8" key="1">
    <citation type="journal article" date="2019" name="New Phytol.">
        <title>Comparative genomics reveals unique wood-decay strategies and fruiting body development in the Schizophyllaceae.</title>
        <authorList>
            <person name="Almasi E."/>
            <person name="Sahu N."/>
            <person name="Krizsan K."/>
            <person name="Balint B."/>
            <person name="Kovacs G.M."/>
            <person name="Kiss B."/>
            <person name="Cseklye J."/>
            <person name="Drula E."/>
            <person name="Henrissat B."/>
            <person name="Nagy I."/>
            <person name="Chovatia M."/>
            <person name="Adam C."/>
            <person name="LaButti K."/>
            <person name="Lipzen A."/>
            <person name="Riley R."/>
            <person name="Grigoriev I.V."/>
            <person name="Nagy L.G."/>
        </authorList>
    </citation>
    <scope>NUCLEOTIDE SEQUENCE [LARGE SCALE GENOMIC DNA]</scope>
    <source>
        <strain evidence="7 8">NL-1724</strain>
    </source>
</reference>
<dbReference type="AlphaFoldDB" id="A0A550C6K8"/>